<organism evidence="1 2">
    <name type="scientific">Salinivibrio kushneri</name>
    <dbReference type="NCBI Taxonomy" id="1908198"/>
    <lineage>
        <taxon>Bacteria</taxon>
        <taxon>Pseudomonadati</taxon>
        <taxon>Pseudomonadota</taxon>
        <taxon>Gammaproteobacteria</taxon>
        <taxon>Vibrionales</taxon>
        <taxon>Vibrionaceae</taxon>
        <taxon>Salinivibrio</taxon>
    </lineage>
</organism>
<dbReference type="AlphaFoldDB" id="A0AB36K7Z0"/>
<sequence>MKAPQLPKINVPWWQDGATTSEALKEPHYLTKGVSAFWQRMRDWLAWPLAQLDPLTCSEPLLDLLAWDRDIQRFDGEPLSLYRKRVKFAAINAKDAGSVAGFKAIFERLGIGIVALKERERRDEWDVITIEVRDSAMAQNSRLMLELIRQYGRTCRRYRFQVSYPAVLGIRHGTFGHSFSLYVASNLPIHTLTANGQQMNHNKHVFVASMREQ</sequence>
<evidence type="ECO:0000313" key="2">
    <source>
        <dbReference type="Proteomes" id="UP000188726"/>
    </source>
</evidence>
<dbReference type="EMBL" id="MUEO01000009">
    <property type="protein sequence ID" value="OOE45129.1"/>
    <property type="molecule type" value="Genomic_DNA"/>
</dbReference>
<comment type="caution">
    <text evidence="1">The sequence shown here is derived from an EMBL/GenBank/DDBJ whole genome shotgun (WGS) entry which is preliminary data.</text>
</comment>
<dbReference type="Proteomes" id="UP000188726">
    <property type="component" value="Unassembled WGS sequence"/>
</dbReference>
<name>A0AB36K7Z0_9GAMM</name>
<dbReference type="RefSeq" id="WP_106406664.1">
    <property type="nucleotide sequence ID" value="NZ_MUEO01000009.1"/>
</dbReference>
<accession>A0AB36K7Z0</accession>
<evidence type="ECO:0000313" key="1">
    <source>
        <dbReference type="EMBL" id="OOE45129.1"/>
    </source>
</evidence>
<protein>
    <submittedName>
        <fullName evidence="1">Phage tail protein</fullName>
    </submittedName>
</protein>
<dbReference type="InterPro" id="IPR006521">
    <property type="entry name" value="Tail_protein_I"/>
</dbReference>
<gene>
    <name evidence="1" type="ORF">BZG09_05340</name>
</gene>
<reference evidence="1 2" key="1">
    <citation type="journal article" date="2017" name="Genome Announc.">
        <title>Draft Genome Sequences of Salinivibrio proteolyticus, Salinivibrio sharmensis, Salinivibrio siamensis, Salinivibrio costicola subsp. alcaliphilus, Salinivibrio costicola subsp. vallismortis, and 29 New Isolates Belonging to the Genus Salinivibrio.</title>
        <authorList>
            <person name="Lopez-Hermoso C."/>
            <person name="de la Haba R.R."/>
            <person name="Sanchez-Porro C."/>
            <person name="Bayliss S.C."/>
            <person name="Feil E.J."/>
            <person name="Ventosa A."/>
        </authorList>
    </citation>
    <scope>NUCLEOTIDE SEQUENCE [LARGE SCALE GENOMIC DNA]</scope>
    <source>
        <strain evidence="1 2">IC202</strain>
    </source>
</reference>
<dbReference type="Pfam" id="PF09684">
    <property type="entry name" value="Tail_P2_I"/>
    <property type="match status" value="1"/>
</dbReference>
<proteinExistence type="predicted"/>